<comment type="caution">
    <text evidence="1">The sequence shown here is derived from an EMBL/GenBank/DDBJ whole genome shotgun (WGS) entry which is preliminary data.</text>
</comment>
<reference evidence="1 2" key="1">
    <citation type="journal article" date="1992" name="Lakartidningen">
        <title>[Penicillin V and not amoxicillin is the first choice preparation in acute otitis].</title>
        <authorList>
            <person name="Kamme C."/>
            <person name="Lundgren K."/>
            <person name="Prellner K."/>
        </authorList>
    </citation>
    <scope>NUCLEOTIDE SEQUENCE [LARGE SCALE GENOMIC DNA]</scope>
    <source>
        <strain evidence="1 2">PC3714II</strain>
    </source>
</reference>
<gene>
    <name evidence="1" type="ORF">EPJ70_04160</name>
</gene>
<organism evidence="1 2">
    <name type="scientific">Brachyspira aalborgi</name>
    <dbReference type="NCBI Taxonomy" id="29522"/>
    <lineage>
        <taxon>Bacteria</taxon>
        <taxon>Pseudomonadati</taxon>
        <taxon>Spirochaetota</taxon>
        <taxon>Spirochaetia</taxon>
        <taxon>Brachyspirales</taxon>
        <taxon>Brachyspiraceae</taxon>
        <taxon>Brachyspira</taxon>
    </lineage>
</organism>
<evidence type="ECO:0000313" key="1">
    <source>
        <dbReference type="EMBL" id="TXJ45589.1"/>
    </source>
</evidence>
<dbReference type="SUPFAM" id="SSF69304">
    <property type="entry name" value="Tricorn protease N-terminal domain"/>
    <property type="match status" value="1"/>
</dbReference>
<accession>A0A5C8F7S2</accession>
<dbReference type="Proteomes" id="UP000324574">
    <property type="component" value="Unassembled WGS sequence"/>
</dbReference>
<name>A0A5C8F7S2_9SPIR</name>
<proteinExistence type="predicted"/>
<dbReference type="EMBL" id="SAYG01000006">
    <property type="protein sequence ID" value="TXJ45589.1"/>
    <property type="molecule type" value="Genomic_DNA"/>
</dbReference>
<sequence>MKRFILLLFLAIFELSYSQDIVFKPFRKLYTIQTEKFEIIFPIESRRTAEKLAKIADGIYDEYSKLLNSKVNFKVNGRIPITITPDINRFNAYSTVIFPYSAITIYDTAGINEATYNMVDTVSDTFLHELVHLLSLNSENAGTQTKVFGNWATLQWLNIPMFMIEGISVSIESYKGFGRANDPLVKQTLRQDIYEGKFKTPIQASDFWSKRPYALYYEYGGLLSKYLQDRFGIEKYNELWNVMRKKLSFSFLIYNSGFYGAFKKVYGMNFLEVWGDFQNSLALENINPSEELRVNNKETYISDLTSYGDKVYYIDNNIGAFYSYKQNRISGDNKKDLKLEFYIDRTSESLDISSDGKRALFVSRTYNGGLYKYIVKEYDLEKKKRTKRKWENIQYARFFKNGIIGIGKDLHNPILIYIDENDNKEILLEANDNFSYISPTVIDDNNIALIISDYGIRHIAIFNYQTKTLQYIETKDNSLNFVRYLRYSNGKLLFSYNNNDRFYKLGELDLNANNIKLYDKDFSGGVISPVYANNSFYYRGKFSEYNKLMKFDENIKPQIKNISFTSKTIEKYNFTPDMELKKYNPIKYAKPWASWIPFFQINDTYGGFPFGINGFGILSFMGSPSVDNFATLWLGFDIPSKFLQTELNLISSSLLYPLNFSFDSKVIYLTYNKYWKLGSSIDMQFRLYTGSDKVYFGISPIISGALFSENVRVNDNSSAFKWKYNSWSLTTTLLTSFNFNVNSDKPYRDDLIRLALYTMYSAAYNKLGLDFSAQFQTRYIPLRMSFYGAYVLNGIASFDGASRIFASKYVSAPAEFHAYAYQKNLKDNYFLAGDIELLGYIDSSFNLSHIYFDNFFASLSYRFAYYDKDYMHSVALKVGADAGIPIGYFNLQGEPYIMLAFRIPKTIEGFQKISINDFYFGIGLQISW</sequence>
<dbReference type="AlphaFoldDB" id="A0A5C8F7S2"/>
<dbReference type="RefSeq" id="WP_147526201.1">
    <property type="nucleotide sequence ID" value="NZ_SAYG01000006.1"/>
</dbReference>
<evidence type="ECO:0000313" key="2">
    <source>
        <dbReference type="Proteomes" id="UP000324574"/>
    </source>
</evidence>
<protein>
    <submittedName>
        <fullName evidence="1">TreP protein</fullName>
    </submittedName>
</protein>